<dbReference type="RefSeq" id="WP_073166561.1">
    <property type="nucleotide sequence ID" value="NZ_FRDA01000005.1"/>
</dbReference>
<sequence>MRISTTQFYESTAANYQRSYANVSKTSEEVSSGIKLNTASDDPVGAARVLQLAQQNSMLTQYESNIGIINTSVVNSETALTSIVDTMQAAREVIVSSGNGAYTDADRLAKAGELKQYQSQILGLMNSQDSNGQYIFGGSKSSAPPYTANADGSYSYNGDQTSINLAVGDGLVLASNITGFEAFEQAVNTTRTSSTLLPPAATPTAPVVDDGKVGLTGGLVKSTAAYNANYQAGEPYTLSFLSGTQFKITDASGTDVTTEASSAGKFSSSSFADQTFTFRGVELTMNINLTAADTTAPSSADTVLANREYRLASTPDAITTARSPGNTSAAAISSSAVGTTAADLTAFNTTFPSGGAILKFTSSTDYELYATPLTSSSTPVSTGTMSGTTANASGVNFTVSGTPAAGDQFVVQSGTRQTENILNTLSAAIKALSTPTDGNLVASQKLNASLTSALGNLTSSIDQASTARSNGGARQLAATAQGVTNDLLKGNNTTEQGTYVNADLVEATTRLTLQKTMLDASQQVFIQLSRLNLFSQL</sequence>
<dbReference type="Pfam" id="PF00669">
    <property type="entry name" value="Flagellin_N"/>
    <property type="match status" value="1"/>
</dbReference>
<protein>
    <submittedName>
        <fullName evidence="7">Flagellar hook-associated protein 3 FlgL</fullName>
    </submittedName>
</protein>
<dbReference type="InterPro" id="IPR001029">
    <property type="entry name" value="Flagellin_N"/>
</dbReference>
<dbReference type="NCBIfam" id="TIGR02550">
    <property type="entry name" value="flagell_flgL"/>
    <property type="match status" value="1"/>
</dbReference>
<dbReference type="EMBL" id="FRDA01000005">
    <property type="protein sequence ID" value="SHN00244.1"/>
    <property type="molecule type" value="Genomic_DNA"/>
</dbReference>
<dbReference type="InterPro" id="IPR013384">
    <property type="entry name" value="Flagell_FlgL"/>
</dbReference>
<dbReference type="GO" id="GO:0005198">
    <property type="term" value="F:structural molecule activity"/>
    <property type="evidence" value="ECO:0007669"/>
    <property type="project" value="InterPro"/>
</dbReference>
<dbReference type="InterPro" id="IPR001492">
    <property type="entry name" value="Flagellin"/>
</dbReference>
<dbReference type="STRING" id="1190415.SAMN05216593_105317"/>
<dbReference type="GO" id="GO:0009424">
    <property type="term" value="C:bacterial-type flagellum hook"/>
    <property type="evidence" value="ECO:0007669"/>
    <property type="project" value="InterPro"/>
</dbReference>
<feature type="domain" description="Flagellin N-terminal" evidence="6">
    <location>
        <begin position="3"/>
        <end position="140"/>
    </location>
</feature>
<dbReference type="AlphaFoldDB" id="A0A1M7NAR9"/>
<keyword evidence="7" id="KW-0969">Cilium</keyword>
<dbReference type="OrthoDB" id="9768249at2"/>
<evidence type="ECO:0000256" key="4">
    <source>
        <dbReference type="ARBA" id="ARBA00022525"/>
    </source>
</evidence>
<reference evidence="7 8" key="1">
    <citation type="submission" date="2016-11" db="EMBL/GenBank/DDBJ databases">
        <authorList>
            <person name="Jaros S."/>
            <person name="Januszkiewicz K."/>
            <person name="Wedrychowicz H."/>
        </authorList>
    </citation>
    <scope>NUCLEOTIDE SEQUENCE [LARGE SCALE GENOMIC DNA]</scope>
    <source>
        <strain evidence="7 8">LMG 26898</strain>
    </source>
</reference>
<evidence type="ECO:0000259" key="6">
    <source>
        <dbReference type="Pfam" id="PF00669"/>
    </source>
</evidence>
<organism evidence="7 8">
    <name type="scientific">Pseudomonas asturiensis</name>
    <dbReference type="NCBI Taxonomy" id="1190415"/>
    <lineage>
        <taxon>Bacteria</taxon>
        <taxon>Pseudomonadati</taxon>
        <taxon>Pseudomonadota</taxon>
        <taxon>Gammaproteobacteria</taxon>
        <taxon>Pseudomonadales</taxon>
        <taxon>Pseudomonadaceae</taxon>
        <taxon>Pseudomonas</taxon>
    </lineage>
</organism>
<keyword evidence="4" id="KW-0964">Secreted</keyword>
<dbReference type="GO" id="GO:0005576">
    <property type="term" value="C:extracellular region"/>
    <property type="evidence" value="ECO:0007669"/>
    <property type="project" value="UniProtKB-SubCell"/>
</dbReference>
<evidence type="ECO:0000313" key="8">
    <source>
        <dbReference type="Proteomes" id="UP000183983"/>
    </source>
</evidence>
<evidence type="ECO:0000256" key="5">
    <source>
        <dbReference type="ARBA" id="ARBA00023143"/>
    </source>
</evidence>
<dbReference type="SUPFAM" id="SSF64518">
    <property type="entry name" value="Phase 1 flagellin"/>
    <property type="match status" value="1"/>
</dbReference>
<comment type="similarity">
    <text evidence="3">Belongs to the bacterial flagellin family.</text>
</comment>
<dbReference type="Gene3D" id="1.20.1330.10">
    <property type="entry name" value="f41 fragment of flagellin, N-terminal domain"/>
    <property type="match status" value="2"/>
</dbReference>
<evidence type="ECO:0000256" key="2">
    <source>
        <dbReference type="ARBA" id="ARBA00004613"/>
    </source>
</evidence>
<keyword evidence="5" id="KW-0975">Bacterial flagellum</keyword>
<evidence type="ECO:0000256" key="1">
    <source>
        <dbReference type="ARBA" id="ARBA00004365"/>
    </source>
</evidence>
<dbReference type="NCBIfam" id="NF009361">
    <property type="entry name" value="PRK12717.1"/>
    <property type="match status" value="1"/>
</dbReference>
<comment type="subcellular location">
    <subcellularLocation>
        <location evidence="1">Bacterial flagellum</location>
    </subcellularLocation>
    <subcellularLocation>
        <location evidence="2">Secreted</location>
    </subcellularLocation>
</comment>
<name>A0A1M7NAR9_9PSED</name>
<evidence type="ECO:0000256" key="3">
    <source>
        <dbReference type="ARBA" id="ARBA00005709"/>
    </source>
</evidence>
<proteinExistence type="inferred from homology"/>
<keyword evidence="7" id="KW-0966">Cell projection</keyword>
<dbReference type="PANTHER" id="PTHR42792">
    <property type="entry name" value="FLAGELLIN"/>
    <property type="match status" value="1"/>
</dbReference>
<dbReference type="GO" id="GO:0071973">
    <property type="term" value="P:bacterial-type flagellum-dependent cell motility"/>
    <property type="evidence" value="ECO:0007669"/>
    <property type="project" value="InterPro"/>
</dbReference>
<accession>A0A1M7NAR9</accession>
<gene>
    <name evidence="7" type="ORF">SAMN05216593_105317</name>
</gene>
<dbReference type="Proteomes" id="UP000183983">
    <property type="component" value="Unassembled WGS sequence"/>
</dbReference>
<keyword evidence="7" id="KW-0282">Flagellum</keyword>
<dbReference type="PANTHER" id="PTHR42792:SF1">
    <property type="entry name" value="FLAGELLAR HOOK-ASSOCIATED PROTEIN 3"/>
    <property type="match status" value="1"/>
</dbReference>
<evidence type="ECO:0000313" key="7">
    <source>
        <dbReference type="EMBL" id="SHN00244.1"/>
    </source>
</evidence>